<feature type="transmembrane region" description="Helical" evidence="7">
    <location>
        <begin position="289"/>
        <end position="322"/>
    </location>
</feature>
<keyword evidence="3 7" id="KW-0812">Transmembrane</keyword>
<dbReference type="EMBL" id="FQYU01000011">
    <property type="protein sequence ID" value="SHJ88134.1"/>
    <property type="molecule type" value="Genomic_DNA"/>
</dbReference>
<evidence type="ECO:0000313" key="8">
    <source>
        <dbReference type="EMBL" id="SHJ88134.1"/>
    </source>
</evidence>
<feature type="transmembrane region" description="Helical" evidence="7">
    <location>
        <begin position="165"/>
        <end position="186"/>
    </location>
</feature>
<proteinExistence type="predicted"/>
<dbReference type="GO" id="GO:0034755">
    <property type="term" value="P:iron ion transmembrane transport"/>
    <property type="evidence" value="ECO:0007669"/>
    <property type="project" value="TreeGrafter"/>
</dbReference>
<feature type="transmembrane region" description="Helical" evidence="7">
    <location>
        <begin position="50"/>
        <end position="70"/>
    </location>
</feature>
<feature type="transmembrane region" description="Helical" evidence="7">
    <location>
        <begin position="364"/>
        <end position="382"/>
    </location>
</feature>
<keyword evidence="9" id="KW-1185">Reference proteome</keyword>
<evidence type="ECO:0000256" key="6">
    <source>
        <dbReference type="ARBA" id="ARBA00023136"/>
    </source>
</evidence>
<keyword evidence="6 7" id="KW-0472">Membrane</keyword>
<dbReference type="Pfam" id="PF01566">
    <property type="entry name" value="Nramp"/>
    <property type="match status" value="1"/>
</dbReference>
<evidence type="ECO:0000256" key="7">
    <source>
        <dbReference type="SAM" id="Phobius"/>
    </source>
</evidence>
<dbReference type="GO" id="GO:0005886">
    <property type="term" value="C:plasma membrane"/>
    <property type="evidence" value="ECO:0007669"/>
    <property type="project" value="TreeGrafter"/>
</dbReference>
<keyword evidence="2" id="KW-0813">Transport</keyword>
<dbReference type="GO" id="GO:0015086">
    <property type="term" value="F:cadmium ion transmembrane transporter activity"/>
    <property type="evidence" value="ECO:0007669"/>
    <property type="project" value="TreeGrafter"/>
</dbReference>
<dbReference type="GO" id="GO:0015293">
    <property type="term" value="F:symporter activity"/>
    <property type="evidence" value="ECO:0007669"/>
    <property type="project" value="UniProtKB-KW"/>
</dbReference>
<feature type="transmembrane region" description="Helical" evidence="7">
    <location>
        <begin position="132"/>
        <end position="153"/>
    </location>
</feature>
<protein>
    <submittedName>
        <fullName evidence="8">Mn2+ and Fe2+ transporters of the NRAMP family</fullName>
    </submittedName>
</protein>
<keyword evidence="5 7" id="KW-1133">Transmembrane helix</keyword>
<evidence type="ECO:0000256" key="2">
    <source>
        <dbReference type="ARBA" id="ARBA00022448"/>
    </source>
</evidence>
<accession>A0A1M6MXM0</accession>
<dbReference type="PANTHER" id="PTHR11706">
    <property type="entry name" value="SOLUTE CARRIER PROTEIN FAMILY 11 MEMBER"/>
    <property type="match status" value="1"/>
</dbReference>
<dbReference type="InterPro" id="IPR001046">
    <property type="entry name" value="NRAMP_fam"/>
</dbReference>
<evidence type="ECO:0000256" key="3">
    <source>
        <dbReference type="ARBA" id="ARBA00022692"/>
    </source>
</evidence>
<evidence type="ECO:0000256" key="1">
    <source>
        <dbReference type="ARBA" id="ARBA00004141"/>
    </source>
</evidence>
<dbReference type="STRING" id="192903.SAMN04488513_11146"/>
<evidence type="ECO:0000313" key="9">
    <source>
        <dbReference type="Proteomes" id="UP000184543"/>
    </source>
</evidence>
<organism evidence="8 9">
    <name type="scientific">Pseudozobellia thermophila</name>
    <dbReference type="NCBI Taxonomy" id="192903"/>
    <lineage>
        <taxon>Bacteria</taxon>
        <taxon>Pseudomonadati</taxon>
        <taxon>Bacteroidota</taxon>
        <taxon>Flavobacteriia</taxon>
        <taxon>Flavobacteriales</taxon>
        <taxon>Flavobacteriaceae</taxon>
        <taxon>Pseudozobellia</taxon>
    </lineage>
</organism>
<dbReference type="PANTHER" id="PTHR11706:SF33">
    <property type="entry name" value="NATURAL RESISTANCE-ASSOCIATED MACROPHAGE PROTEIN 2"/>
    <property type="match status" value="1"/>
</dbReference>
<feature type="transmembrane region" description="Helical" evidence="7">
    <location>
        <begin position="91"/>
        <end position="120"/>
    </location>
</feature>
<feature type="transmembrane region" description="Helical" evidence="7">
    <location>
        <begin position="206"/>
        <end position="224"/>
    </location>
</feature>
<evidence type="ECO:0000256" key="4">
    <source>
        <dbReference type="ARBA" id="ARBA00022847"/>
    </source>
</evidence>
<dbReference type="AlphaFoldDB" id="A0A1M6MXM0"/>
<keyword evidence="4" id="KW-0769">Symport</keyword>
<reference evidence="9" key="1">
    <citation type="submission" date="2016-11" db="EMBL/GenBank/DDBJ databases">
        <authorList>
            <person name="Varghese N."/>
            <person name="Submissions S."/>
        </authorList>
    </citation>
    <scope>NUCLEOTIDE SEQUENCE [LARGE SCALE GENOMIC DNA]</scope>
    <source>
        <strain evidence="9">DSM 19858</strain>
    </source>
</reference>
<sequence>MLEEKPGLLKKILAMVLAFGPGIFAIGYTIGTGSVTSMTVAGSTYGMQLLWVLVVSCLFSGILMYVYGNYALITGETALFAFKKHLKWGRLIAVLIIIGISFGQWNSLMGIMGISANIIYEIFVIYFPQLEAYKYEAVILIALIVTGVMYFLLLVGKYTFFEKILVVFVTIMGGSFLISLFMVYPLPMEVLEGLVPSIPQVEGGKMLVVAFVGTTMAAATFLSRPLFVKGKGWTIDNLKDQKRDAIVAAILVFAISGAVMAVASGALYHEGKPVTEVLDMVHTLEPVAGKFALTLFFFGTLSAGLSSIFPILLIAPILIADFQSGELDTSSRQFKFITAFACLFALIVPVFGSNPVEMQIVSQIFNVFVLPLVIAAITVLVNDKTLMKGYKTSPLINVGLVLAFVFACVMSYNGVVSLFDYF</sequence>
<gene>
    <name evidence="8" type="ORF">SAMN04488513_11146</name>
</gene>
<feature type="transmembrane region" description="Helical" evidence="7">
    <location>
        <begin position="12"/>
        <end position="30"/>
    </location>
</feature>
<name>A0A1M6MXM0_9FLAO</name>
<comment type="subcellular location">
    <subcellularLocation>
        <location evidence="1">Membrane</location>
        <topology evidence="1">Multi-pass membrane protein</topology>
    </subcellularLocation>
</comment>
<evidence type="ECO:0000256" key="5">
    <source>
        <dbReference type="ARBA" id="ARBA00022989"/>
    </source>
</evidence>
<dbReference type="GO" id="GO:0005384">
    <property type="term" value="F:manganese ion transmembrane transporter activity"/>
    <property type="evidence" value="ECO:0007669"/>
    <property type="project" value="TreeGrafter"/>
</dbReference>
<feature type="transmembrane region" description="Helical" evidence="7">
    <location>
        <begin position="245"/>
        <end position="269"/>
    </location>
</feature>
<dbReference type="RefSeq" id="WP_170863192.1">
    <property type="nucleotide sequence ID" value="NZ_FQYU01000011.1"/>
</dbReference>
<feature type="transmembrane region" description="Helical" evidence="7">
    <location>
        <begin position="394"/>
        <end position="412"/>
    </location>
</feature>
<dbReference type="Proteomes" id="UP000184543">
    <property type="component" value="Unassembled WGS sequence"/>
</dbReference>
<feature type="transmembrane region" description="Helical" evidence="7">
    <location>
        <begin position="334"/>
        <end position="352"/>
    </location>
</feature>